<feature type="transmembrane region" description="Helical" evidence="6">
    <location>
        <begin position="97"/>
        <end position="118"/>
    </location>
</feature>
<keyword evidence="4 6" id="KW-1133">Transmembrane helix</keyword>
<sequence>MQHLVRVWDGFIRSYHWVLVLLLVGLWLTGGNINYIDWHKNLGLVVIALLISRLMWGIVGSHSARFSRFVSTPWAGLRYLRDEIRQTAREPLGHNPAGAWMILLLLALVMLQALSGLFTNDDLFFMGPLASWVDYDTQRALTRFHRNHFDWLLVAVIVHVVVIFIYLMRGKDLLTPMFSGNKKAASKPTAQGPVQTPPKIVHGGIGIVIFLVNLGWVFWWLG</sequence>
<dbReference type="OrthoDB" id="196472at2"/>
<protein>
    <submittedName>
        <fullName evidence="8">Cytochrome b</fullName>
    </submittedName>
    <submittedName>
        <fullName evidence="9">Hydrogenase</fullName>
    </submittedName>
</protein>
<evidence type="ECO:0000313" key="9">
    <source>
        <dbReference type="EMBL" id="RUO28554.1"/>
    </source>
</evidence>
<dbReference type="GO" id="GO:0005886">
    <property type="term" value="C:plasma membrane"/>
    <property type="evidence" value="ECO:0007669"/>
    <property type="project" value="UniProtKB-SubCell"/>
</dbReference>
<dbReference type="Gene3D" id="1.20.950.20">
    <property type="entry name" value="Transmembrane di-heme cytochromes, Chain C"/>
    <property type="match status" value="1"/>
</dbReference>
<evidence type="ECO:0000256" key="5">
    <source>
        <dbReference type="ARBA" id="ARBA00023136"/>
    </source>
</evidence>
<dbReference type="GO" id="GO:0009055">
    <property type="term" value="F:electron transfer activity"/>
    <property type="evidence" value="ECO:0007669"/>
    <property type="project" value="InterPro"/>
</dbReference>
<gene>
    <name evidence="8" type="ORF">B0I24_101364</name>
    <name evidence="9" type="ORF">CWE07_01760</name>
</gene>
<evidence type="ECO:0000256" key="3">
    <source>
        <dbReference type="ARBA" id="ARBA00022692"/>
    </source>
</evidence>
<feature type="transmembrane region" description="Helical" evidence="6">
    <location>
        <begin position="15"/>
        <end position="35"/>
    </location>
</feature>
<comment type="subcellular location">
    <subcellularLocation>
        <location evidence="1">Cell membrane</location>
        <topology evidence="1">Multi-pass membrane protein</topology>
    </subcellularLocation>
</comment>
<evidence type="ECO:0000313" key="11">
    <source>
        <dbReference type="Proteomes" id="UP000287865"/>
    </source>
</evidence>
<reference evidence="8 10" key="2">
    <citation type="submission" date="2018-06" db="EMBL/GenBank/DDBJ databases">
        <title>Genomic Encyclopedia of Type Strains, Phase III (KMG-III): the genomes of soil and plant-associated and newly described type strains.</title>
        <authorList>
            <person name="Whitman W."/>
        </authorList>
    </citation>
    <scope>NUCLEOTIDE SEQUENCE [LARGE SCALE GENOMIC DNA]</scope>
    <source>
        <strain evidence="8 10">CGMCC 1.15366</strain>
    </source>
</reference>
<evidence type="ECO:0000256" key="6">
    <source>
        <dbReference type="SAM" id="Phobius"/>
    </source>
</evidence>
<dbReference type="EMBL" id="QLMD01000001">
    <property type="protein sequence ID" value="RAK01737.1"/>
    <property type="molecule type" value="Genomic_DNA"/>
</dbReference>
<dbReference type="Proteomes" id="UP000287865">
    <property type="component" value="Unassembled WGS sequence"/>
</dbReference>
<dbReference type="InterPro" id="IPR051542">
    <property type="entry name" value="Hydrogenase_cytochrome"/>
</dbReference>
<evidence type="ECO:0000313" key="10">
    <source>
        <dbReference type="Proteomes" id="UP000249203"/>
    </source>
</evidence>
<keyword evidence="5 6" id="KW-0472">Membrane</keyword>
<organism evidence="8 10">
    <name type="scientific">Aliidiomarina maris</name>
    <dbReference type="NCBI Taxonomy" id="531312"/>
    <lineage>
        <taxon>Bacteria</taxon>
        <taxon>Pseudomonadati</taxon>
        <taxon>Pseudomonadota</taxon>
        <taxon>Gammaproteobacteria</taxon>
        <taxon>Alteromonadales</taxon>
        <taxon>Idiomarinaceae</taxon>
        <taxon>Aliidiomarina</taxon>
    </lineage>
</organism>
<dbReference type="AlphaFoldDB" id="A0A327X429"/>
<evidence type="ECO:0000256" key="2">
    <source>
        <dbReference type="ARBA" id="ARBA00022475"/>
    </source>
</evidence>
<feature type="transmembrane region" description="Helical" evidence="6">
    <location>
        <begin position="149"/>
        <end position="168"/>
    </location>
</feature>
<comment type="caution">
    <text evidence="8">The sequence shown here is derived from an EMBL/GenBank/DDBJ whole genome shotgun (WGS) entry which is preliminary data.</text>
</comment>
<dbReference type="PANTHER" id="PTHR30485">
    <property type="entry name" value="NI/FE-HYDROGENASE 1 B-TYPE CYTOCHROME SUBUNIT"/>
    <property type="match status" value="1"/>
</dbReference>
<name>A0A327X429_9GAMM</name>
<reference evidence="9 11" key="1">
    <citation type="journal article" date="2018" name="Front. Microbiol.">
        <title>Genome-Based Analysis Reveals the Taxonomy and Diversity of the Family Idiomarinaceae.</title>
        <authorList>
            <person name="Liu Y."/>
            <person name="Lai Q."/>
            <person name="Shao Z."/>
        </authorList>
    </citation>
    <scope>NUCLEOTIDE SEQUENCE [LARGE SCALE GENOMIC DNA]</scope>
    <source>
        <strain evidence="9 11">CF12-14</strain>
    </source>
</reference>
<dbReference type="InterPro" id="IPR016174">
    <property type="entry name" value="Di-haem_cyt_TM"/>
</dbReference>
<dbReference type="EMBL" id="PIPK01000001">
    <property type="protein sequence ID" value="RUO28554.1"/>
    <property type="molecule type" value="Genomic_DNA"/>
</dbReference>
<evidence type="ECO:0000256" key="1">
    <source>
        <dbReference type="ARBA" id="ARBA00004651"/>
    </source>
</evidence>
<dbReference type="Proteomes" id="UP000249203">
    <property type="component" value="Unassembled WGS sequence"/>
</dbReference>
<dbReference type="PANTHER" id="PTHR30485:SF2">
    <property type="entry name" value="BLL0597 PROTEIN"/>
    <property type="match status" value="1"/>
</dbReference>
<feature type="domain" description="Cytochrome b561 bacterial/Ni-hydrogenase" evidence="7">
    <location>
        <begin position="7"/>
        <end position="180"/>
    </location>
</feature>
<dbReference type="InterPro" id="IPR011577">
    <property type="entry name" value="Cyt_b561_bac/Ni-Hgenase"/>
</dbReference>
<keyword evidence="3 6" id="KW-0812">Transmembrane</keyword>
<dbReference type="GO" id="GO:0022904">
    <property type="term" value="P:respiratory electron transport chain"/>
    <property type="evidence" value="ECO:0007669"/>
    <property type="project" value="InterPro"/>
</dbReference>
<keyword evidence="11" id="KW-1185">Reference proteome</keyword>
<accession>A0A327X429</accession>
<dbReference type="Pfam" id="PF01292">
    <property type="entry name" value="Ni_hydr_CYTB"/>
    <property type="match status" value="1"/>
</dbReference>
<proteinExistence type="predicted"/>
<evidence type="ECO:0000256" key="4">
    <source>
        <dbReference type="ARBA" id="ARBA00022989"/>
    </source>
</evidence>
<evidence type="ECO:0000313" key="8">
    <source>
        <dbReference type="EMBL" id="RAK01737.1"/>
    </source>
</evidence>
<dbReference type="SUPFAM" id="SSF81342">
    <property type="entry name" value="Transmembrane di-heme cytochromes"/>
    <property type="match status" value="1"/>
</dbReference>
<dbReference type="GO" id="GO:0020037">
    <property type="term" value="F:heme binding"/>
    <property type="evidence" value="ECO:0007669"/>
    <property type="project" value="TreeGrafter"/>
</dbReference>
<feature type="transmembrane region" description="Helical" evidence="6">
    <location>
        <begin position="200"/>
        <end position="221"/>
    </location>
</feature>
<feature type="transmembrane region" description="Helical" evidence="6">
    <location>
        <begin position="42"/>
        <end position="59"/>
    </location>
</feature>
<keyword evidence="2" id="KW-1003">Cell membrane</keyword>
<evidence type="ECO:0000259" key="7">
    <source>
        <dbReference type="Pfam" id="PF01292"/>
    </source>
</evidence>
<dbReference type="RefSeq" id="WP_111568209.1">
    <property type="nucleotide sequence ID" value="NZ_PIPK01000001.1"/>
</dbReference>